<dbReference type="Proteomes" id="UP001595693">
    <property type="component" value="Unassembled WGS sequence"/>
</dbReference>
<name>A0ABV8DFH6_9BURK</name>
<dbReference type="Pfam" id="PF11142">
    <property type="entry name" value="DUF2917"/>
    <property type="match status" value="1"/>
</dbReference>
<keyword evidence="2" id="KW-1185">Reference proteome</keyword>
<accession>A0ABV8DFH6</accession>
<sequence length="179" mass="18494">MSPRNVLESQQSVQASLAGRPAAGCWKLTTGKALSLRPHTHGVLQIAQGQVWLTLSGSLADFPGAAADHVLRAGDRLVIAPGQHVVMEAWNPSGHADAVAFRWDSVVAPATAQSASLAARDWECGVVQPLRDLVHALGQGGRALGAALADVAGAGGRFAAGLARFALHRIAAPLQRKPA</sequence>
<dbReference type="InterPro" id="IPR021317">
    <property type="entry name" value="DUF2917"/>
</dbReference>
<evidence type="ECO:0000313" key="1">
    <source>
        <dbReference type="EMBL" id="MFC3937163.1"/>
    </source>
</evidence>
<comment type="caution">
    <text evidence="1">The sequence shown here is derived from an EMBL/GenBank/DDBJ whole genome shotgun (WGS) entry which is preliminary data.</text>
</comment>
<gene>
    <name evidence="1" type="ORF">ACFOW3_21295</name>
</gene>
<reference evidence="2" key="1">
    <citation type="journal article" date="2019" name="Int. J. Syst. Evol. Microbiol.">
        <title>The Global Catalogue of Microorganisms (GCM) 10K type strain sequencing project: providing services to taxonomists for standard genome sequencing and annotation.</title>
        <authorList>
            <consortium name="The Broad Institute Genomics Platform"/>
            <consortium name="The Broad Institute Genome Sequencing Center for Infectious Disease"/>
            <person name="Wu L."/>
            <person name="Ma J."/>
        </authorList>
    </citation>
    <scope>NUCLEOTIDE SEQUENCE [LARGE SCALE GENOMIC DNA]</scope>
    <source>
        <strain evidence="2">CCUG 2113</strain>
    </source>
</reference>
<organism evidence="1 2">
    <name type="scientific">Acidovorax facilis</name>
    <dbReference type="NCBI Taxonomy" id="12917"/>
    <lineage>
        <taxon>Bacteria</taxon>
        <taxon>Pseudomonadati</taxon>
        <taxon>Pseudomonadota</taxon>
        <taxon>Betaproteobacteria</taxon>
        <taxon>Burkholderiales</taxon>
        <taxon>Comamonadaceae</taxon>
        <taxon>Acidovorax</taxon>
    </lineage>
</organism>
<evidence type="ECO:0000313" key="2">
    <source>
        <dbReference type="Proteomes" id="UP001595693"/>
    </source>
</evidence>
<protein>
    <submittedName>
        <fullName evidence="1">DUF2917 domain-containing protein</fullName>
    </submittedName>
</protein>
<proteinExistence type="predicted"/>
<dbReference type="EMBL" id="JBHSAJ010000063">
    <property type="protein sequence ID" value="MFC3937163.1"/>
    <property type="molecule type" value="Genomic_DNA"/>
</dbReference>
<dbReference type="RefSeq" id="WP_055394676.1">
    <property type="nucleotide sequence ID" value="NZ_JAMXAX010000124.1"/>
</dbReference>